<organism evidence="8 9">
    <name type="scientific">Propylenella binzhouense</name>
    <dbReference type="NCBI Taxonomy" id="2555902"/>
    <lineage>
        <taxon>Bacteria</taxon>
        <taxon>Pseudomonadati</taxon>
        <taxon>Pseudomonadota</taxon>
        <taxon>Alphaproteobacteria</taxon>
        <taxon>Hyphomicrobiales</taxon>
        <taxon>Propylenellaceae</taxon>
        <taxon>Propylenella</taxon>
    </lineage>
</organism>
<evidence type="ECO:0000259" key="7">
    <source>
        <dbReference type="Pfam" id="PF08281"/>
    </source>
</evidence>
<dbReference type="EMBL" id="SPKJ01000092">
    <property type="protein sequence ID" value="MYZ49722.1"/>
    <property type="molecule type" value="Genomic_DNA"/>
</dbReference>
<evidence type="ECO:0000256" key="3">
    <source>
        <dbReference type="ARBA" id="ARBA00023082"/>
    </source>
</evidence>
<dbReference type="Proteomes" id="UP000773614">
    <property type="component" value="Unassembled WGS sequence"/>
</dbReference>
<feature type="domain" description="RNA polymerase sigma factor 70 region 4 type 2" evidence="7">
    <location>
        <begin position="122"/>
        <end position="172"/>
    </location>
</feature>
<reference evidence="8" key="1">
    <citation type="submission" date="2019-03" db="EMBL/GenBank/DDBJ databases">
        <title>Afifella sp. nov., isolated from activated sludge.</title>
        <authorList>
            <person name="Li Q."/>
            <person name="Liu Y."/>
        </authorList>
    </citation>
    <scope>NUCLEOTIDE SEQUENCE</scope>
    <source>
        <strain evidence="8">L72</strain>
    </source>
</reference>
<dbReference type="Pfam" id="PF08281">
    <property type="entry name" value="Sigma70_r4_2"/>
    <property type="match status" value="1"/>
</dbReference>
<dbReference type="GO" id="GO:0006352">
    <property type="term" value="P:DNA-templated transcription initiation"/>
    <property type="evidence" value="ECO:0007669"/>
    <property type="project" value="InterPro"/>
</dbReference>
<evidence type="ECO:0000256" key="2">
    <source>
        <dbReference type="ARBA" id="ARBA00023015"/>
    </source>
</evidence>
<comment type="caution">
    <text evidence="8">The sequence shown here is derived from an EMBL/GenBank/DDBJ whole genome shotgun (WGS) entry which is preliminary data.</text>
</comment>
<dbReference type="Gene3D" id="1.10.1740.10">
    <property type="match status" value="1"/>
</dbReference>
<dbReference type="InterPro" id="IPR007627">
    <property type="entry name" value="RNA_pol_sigma70_r2"/>
</dbReference>
<accession>A0A964T9C5</accession>
<evidence type="ECO:0000256" key="5">
    <source>
        <dbReference type="ARBA" id="ARBA00023163"/>
    </source>
</evidence>
<keyword evidence="2" id="KW-0805">Transcription regulation</keyword>
<dbReference type="PANTHER" id="PTHR43133:SF8">
    <property type="entry name" value="RNA POLYMERASE SIGMA FACTOR HI_1459-RELATED"/>
    <property type="match status" value="1"/>
</dbReference>
<dbReference type="CDD" id="cd06171">
    <property type="entry name" value="Sigma70_r4"/>
    <property type="match status" value="1"/>
</dbReference>
<dbReference type="Pfam" id="PF04542">
    <property type="entry name" value="Sigma70_r2"/>
    <property type="match status" value="1"/>
</dbReference>
<gene>
    <name evidence="8" type="ORF">E4O86_18615</name>
</gene>
<dbReference type="InterPro" id="IPR036388">
    <property type="entry name" value="WH-like_DNA-bd_sf"/>
</dbReference>
<dbReference type="GO" id="GO:0003677">
    <property type="term" value="F:DNA binding"/>
    <property type="evidence" value="ECO:0007669"/>
    <property type="project" value="UniProtKB-KW"/>
</dbReference>
<dbReference type="RefSeq" id="WP_161142064.1">
    <property type="nucleotide sequence ID" value="NZ_SPKJ01000092.1"/>
</dbReference>
<name>A0A964T9C5_9HYPH</name>
<dbReference type="InterPro" id="IPR039425">
    <property type="entry name" value="RNA_pol_sigma-70-like"/>
</dbReference>
<dbReference type="InterPro" id="IPR014284">
    <property type="entry name" value="RNA_pol_sigma-70_dom"/>
</dbReference>
<sequence length="188" mass="20282">MDAAEDAARLRAVAAGDGSAFAQLVDAHAPRLLRFARLLLGNEAEADDLVQDAFLGLWQAAGRWRPEARISTWLHRVVYNGAVDRIRRRRAFVDVALVADLPDPELPAPDSGLLRSETVASVRAALAALPERQRTAVLLYHFQELGQAEAADVMGIGEHAFESLLARGRRALRSALSAGGTDRNGDPA</sequence>
<evidence type="ECO:0000259" key="6">
    <source>
        <dbReference type="Pfam" id="PF04542"/>
    </source>
</evidence>
<dbReference type="AlphaFoldDB" id="A0A964T9C5"/>
<dbReference type="NCBIfam" id="TIGR02937">
    <property type="entry name" value="sigma70-ECF"/>
    <property type="match status" value="1"/>
</dbReference>
<dbReference type="PANTHER" id="PTHR43133">
    <property type="entry name" value="RNA POLYMERASE ECF-TYPE SIGMA FACTO"/>
    <property type="match status" value="1"/>
</dbReference>
<evidence type="ECO:0000256" key="1">
    <source>
        <dbReference type="ARBA" id="ARBA00010641"/>
    </source>
</evidence>
<dbReference type="InterPro" id="IPR013325">
    <property type="entry name" value="RNA_pol_sigma_r2"/>
</dbReference>
<keyword evidence="5" id="KW-0804">Transcription</keyword>
<dbReference type="Gene3D" id="1.10.10.10">
    <property type="entry name" value="Winged helix-like DNA-binding domain superfamily/Winged helix DNA-binding domain"/>
    <property type="match status" value="1"/>
</dbReference>
<protein>
    <submittedName>
        <fullName evidence="8">Sigma-70 family RNA polymerase sigma factor</fullName>
    </submittedName>
</protein>
<keyword evidence="4" id="KW-0238">DNA-binding</keyword>
<dbReference type="InterPro" id="IPR013249">
    <property type="entry name" value="RNA_pol_sigma70_r4_t2"/>
</dbReference>
<keyword evidence="3" id="KW-0731">Sigma factor</keyword>
<dbReference type="GO" id="GO:0016987">
    <property type="term" value="F:sigma factor activity"/>
    <property type="evidence" value="ECO:0007669"/>
    <property type="project" value="UniProtKB-KW"/>
</dbReference>
<dbReference type="SUPFAM" id="SSF88659">
    <property type="entry name" value="Sigma3 and sigma4 domains of RNA polymerase sigma factors"/>
    <property type="match status" value="1"/>
</dbReference>
<comment type="similarity">
    <text evidence="1">Belongs to the sigma-70 factor family. ECF subfamily.</text>
</comment>
<feature type="domain" description="RNA polymerase sigma-70 region 2" evidence="6">
    <location>
        <begin position="24"/>
        <end position="90"/>
    </location>
</feature>
<proteinExistence type="inferred from homology"/>
<dbReference type="SUPFAM" id="SSF88946">
    <property type="entry name" value="Sigma2 domain of RNA polymerase sigma factors"/>
    <property type="match status" value="1"/>
</dbReference>
<evidence type="ECO:0000313" key="8">
    <source>
        <dbReference type="EMBL" id="MYZ49722.1"/>
    </source>
</evidence>
<dbReference type="OrthoDB" id="9780326at2"/>
<dbReference type="InterPro" id="IPR013324">
    <property type="entry name" value="RNA_pol_sigma_r3/r4-like"/>
</dbReference>
<evidence type="ECO:0000256" key="4">
    <source>
        <dbReference type="ARBA" id="ARBA00023125"/>
    </source>
</evidence>
<keyword evidence="9" id="KW-1185">Reference proteome</keyword>
<evidence type="ECO:0000313" key="9">
    <source>
        <dbReference type="Proteomes" id="UP000773614"/>
    </source>
</evidence>